<protein>
    <submittedName>
        <fullName evidence="5">Aspartic peptidase domain-containing protein</fullName>
    </submittedName>
</protein>
<dbReference type="GO" id="GO:0006508">
    <property type="term" value="P:proteolysis"/>
    <property type="evidence" value="ECO:0007669"/>
    <property type="project" value="InterPro"/>
</dbReference>
<reference evidence="5 6" key="1">
    <citation type="journal article" date="2024" name="J Genomics">
        <title>Draft genome sequencing and assembly of Favolaschia claudopus CIRM-BRFM 2984 isolated from oak limbs.</title>
        <authorList>
            <person name="Navarro D."/>
            <person name="Drula E."/>
            <person name="Chaduli D."/>
            <person name="Cazenave R."/>
            <person name="Ahrendt S."/>
            <person name="Wang J."/>
            <person name="Lipzen A."/>
            <person name="Daum C."/>
            <person name="Barry K."/>
            <person name="Grigoriev I.V."/>
            <person name="Favel A."/>
            <person name="Rosso M.N."/>
            <person name="Martin F."/>
        </authorList>
    </citation>
    <scope>NUCLEOTIDE SEQUENCE [LARGE SCALE GENOMIC DNA]</scope>
    <source>
        <strain evidence="5 6">CIRM-BRFM 2984</strain>
    </source>
</reference>
<feature type="region of interest" description="Disordered" evidence="2">
    <location>
        <begin position="391"/>
        <end position="423"/>
    </location>
</feature>
<comment type="similarity">
    <text evidence="1">Belongs to the peptidase A1 family.</text>
</comment>
<dbReference type="PROSITE" id="PS51767">
    <property type="entry name" value="PEPTIDASE_A1"/>
    <property type="match status" value="1"/>
</dbReference>
<dbReference type="EMBL" id="JAWWNJ010000001">
    <property type="protein sequence ID" value="KAK7063500.1"/>
    <property type="molecule type" value="Genomic_DNA"/>
</dbReference>
<dbReference type="GO" id="GO:0004190">
    <property type="term" value="F:aspartic-type endopeptidase activity"/>
    <property type="evidence" value="ECO:0007669"/>
    <property type="project" value="InterPro"/>
</dbReference>
<feature type="compositionally biased region" description="Low complexity" evidence="2">
    <location>
        <begin position="395"/>
        <end position="412"/>
    </location>
</feature>
<dbReference type="PANTHER" id="PTHR47966:SF6">
    <property type="entry name" value="PEPTIDASE A1 DOMAIN-CONTAINING PROTEIN"/>
    <property type="match status" value="1"/>
</dbReference>
<keyword evidence="3" id="KW-1133">Transmembrane helix</keyword>
<dbReference type="Pfam" id="PF00026">
    <property type="entry name" value="Asp"/>
    <property type="match status" value="1"/>
</dbReference>
<dbReference type="AlphaFoldDB" id="A0AAW0EGE1"/>
<dbReference type="InterPro" id="IPR001461">
    <property type="entry name" value="Aspartic_peptidase_A1"/>
</dbReference>
<evidence type="ECO:0000313" key="5">
    <source>
        <dbReference type="EMBL" id="KAK7063500.1"/>
    </source>
</evidence>
<evidence type="ECO:0000259" key="4">
    <source>
        <dbReference type="PROSITE" id="PS51767"/>
    </source>
</evidence>
<accession>A0AAW0EGE1</accession>
<keyword evidence="3" id="KW-0472">Membrane</keyword>
<dbReference type="PANTHER" id="PTHR47966">
    <property type="entry name" value="BETA-SITE APP-CLEAVING ENZYME, ISOFORM A-RELATED"/>
    <property type="match status" value="1"/>
</dbReference>
<evidence type="ECO:0000313" key="6">
    <source>
        <dbReference type="Proteomes" id="UP001362999"/>
    </source>
</evidence>
<name>A0AAW0EGE1_9AGAR</name>
<comment type="caution">
    <text evidence="5">The sequence shown here is derived from an EMBL/GenBank/DDBJ whole genome shotgun (WGS) entry which is preliminary data.</text>
</comment>
<sequence>MKVVSTSSSHSLNCLPQAPRYAEPIHLPLVRHVFPHSGSAVDRSLLGVERRNTFDVILSPETSDDSNYIPISVGTPTQILHLPLSFNFPGALFGGCKGCSGDSTVFDTASSSARNKSTTGTQFIPALGIQGSFFTDVVGFGPFSVLDASFVVVDATFVFLGQPGAFGLGFPNASFQNLPSVAQSLLSTNPVDAPEMGIWLSRVHNTSTSKAGTPGVFTFGGTNSSLYTGDIEFLDLTSTSAWMLNITTLTIQGHELTLTQSRNSVVFEVVKSVIYGPTSSVAAIWAQVPGASLLNISVSGGTQYYQYPCSTTLNISVAFGGRSWTLDPAELNGGPITGDNKGHCHGAILGFDEAEDQPGWIFGEPFLRSVYTVLRQSNPAAIGFAELSEQAGGAPSPTLPSTSSSGSVSSPPRTAPPPASAKHSPVAAVVGGVIGALILCAALLAALLLARRRQRQGRPDEGGIKRDLTPEPFLAVDQRREMAPLNSAERRFKRKVQANGASPNYPYQIDAGSRSATQPGETAGGGENGGSSSPTPGAEVSIMEELRNLREDVRRLAERDAGGSIAPPSYHPDA</sequence>
<dbReference type="CDD" id="cd05471">
    <property type="entry name" value="pepsin_like"/>
    <property type="match status" value="1"/>
</dbReference>
<feature type="region of interest" description="Disordered" evidence="2">
    <location>
        <begin position="554"/>
        <end position="574"/>
    </location>
</feature>
<keyword evidence="3" id="KW-0812">Transmembrane</keyword>
<dbReference type="Proteomes" id="UP001362999">
    <property type="component" value="Unassembled WGS sequence"/>
</dbReference>
<proteinExistence type="inferred from homology"/>
<evidence type="ECO:0000256" key="1">
    <source>
        <dbReference type="ARBA" id="ARBA00007447"/>
    </source>
</evidence>
<organism evidence="5 6">
    <name type="scientific">Favolaschia claudopus</name>
    <dbReference type="NCBI Taxonomy" id="2862362"/>
    <lineage>
        <taxon>Eukaryota</taxon>
        <taxon>Fungi</taxon>
        <taxon>Dikarya</taxon>
        <taxon>Basidiomycota</taxon>
        <taxon>Agaricomycotina</taxon>
        <taxon>Agaricomycetes</taxon>
        <taxon>Agaricomycetidae</taxon>
        <taxon>Agaricales</taxon>
        <taxon>Marasmiineae</taxon>
        <taxon>Mycenaceae</taxon>
        <taxon>Favolaschia</taxon>
    </lineage>
</organism>
<feature type="region of interest" description="Disordered" evidence="2">
    <location>
        <begin position="495"/>
        <end position="541"/>
    </location>
</feature>
<dbReference type="InterPro" id="IPR033121">
    <property type="entry name" value="PEPTIDASE_A1"/>
</dbReference>
<dbReference type="SUPFAM" id="SSF50630">
    <property type="entry name" value="Acid proteases"/>
    <property type="match status" value="1"/>
</dbReference>
<dbReference type="InterPro" id="IPR021109">
    <property type="entry name" value="Peptidase_aspartic_dom_sf"/>
</dbReference>
<dbReference type="InterPro" id="IPR034164">
    <property type="entry name" value="Pepsin-like_dom"/>
</dbReference>
<keyword evidence="6" id="KW-1185">Reference proteome</keyword>
<evidence type="ECO:0000256" key="3">
    <source>
        <dbReference type="SAM" id="Phobius"/>
    </source>
</evidence>
<feature type="transmembrane region" description="Helical" evidence="3">
    <location>
        <begin position="426"/>
        <end position="450"/>
    </location>
</feature>
<gene>
    <name evidence="5" type="ORF">R3P38DRAFT_3164505</name>
</gene>
<dbReference type="Gene3D" id="2.40.70.10">
    <property type="entry name" value="Acid Proteases"/>
    <property type="match status" value="2"/>
</dbReference>
<feature type="domain" description="Peptidase A1" evidence="4">
    <location>
        <begin position="67"/>
        <end position="385"/>
    </location>
</feature>
<evidence type="ECO:0000256" key="2">
    <source>
        <dbReference type="SAM" id="MobiDB-lite"/>
    </source>
</evidence>